<dbReference type="Proteomes" id="UP000178935">
    <property type="component" value="Unassembled WGS sequence"/>
</dbReference>
<accession>A0A1G2JRL1</accession>
<proteinExistence type="predicted"/>
<reference evidence="1 2" key="1">
    <citation type="journal article" date="2016" name="Nat. Commun.">
        <title>Thousands of microbial genomes shed light on interconnected biogeochemical processes in an aquifer system.</title>
        <authorList>
            <person name="Anantharaman K."/>
            <person name="Brown C.T."/>
            <person name="Hug L.A."/>
            <person name="Sharon I."/>
            <person name="Castelle C.J."/>
            <person name="Probst A.J."/>
            <person name="Thomas B.C."/>
            <person name="Singh A."/>
            <person name="Wilkins M.J."/>
            <person name="Karaoz U."/>
            <person name="Brodie E.L."/>
            <person name="Williams K.H."/>
            <person name="Hubbard S.S."/>
            <person name="Banfield J.F."/>
        </authorList>
    </citation>
    <scope>NUCLEOTIDE SEQUENCE [LARGE SCALE GENOMIC DNA]</scope>
</reference>
<dbReference type="AlphaFoldDB" id="A0A1G2JRL1"/>
<comment type="caution">
    <text evidence="1">The sequence shown here is derived from an EMBL/GenBank/DDBJ whole genome shotgun (WGS) entry which is preliminary data.</text>
</comment>
<protein>
    <recommendedName>
        <fullName evidence="3">GrpB family protein</fullName>
    </recommendedName>
</protein>
<gene>
    <name evidence="1" type="ORF">A2561_00340</name>
</gene>
<dbReference type="EMBL" id="MHPU01000003">
    <property type="protein sequence ID" value="OGZ89722.1"/>
    <property type="molecule type" value="Genomic_DNA"/>
</dbReference>
<evidence type="ECO:0000313" key="1">
    <source>
        <dbReference type="EMBL" id="OGZ89722.1"/>
    </source>
</evidence>
<name>A0A1G2JRL1_9BACT</name>
<sequence>MKPLNKPAEFFEKYNEKPKKLFEYGAKIQALQDKYLKIIIDLVGEFCDVFPIGSVVYKIPAGDVEIAVCPKDGQFTKVIEILRKEFGDPETEKPEFVKFQIETEEYEVSINVYQGYEAMFCKNFTKYMLDHKDLIKEYKAIKEKYCFSKREYQKQKYLFYDKIIIDIPEDYAK</sequence>
<organism evidence="1 2">
    <name type="scientific">Candidatus Staskawiczbacteria bacterium RIFOXYD1_FULL_32_13</name>
    <dbReference type="NCBI Taxonomy" id="1802234"/>
    <lineage>
        <taxon>Bacteria</taxon>
        <taxon>Candidatus Staskawicziibacteriota</taxon>
    </lineage>
</organism>
<evidence type="ECO:0000313" key="2">
    <source>
        <dbReference type="Proteomes" id="UP000178935"/>
    </source>
</evidence>
<evidence type="ECO:0008006" key="3">
    <source>
        <dbReference type="Google" id="ProtNLM"/>
    </source>
</evidence>